<gene>
    <name evidence="1" type="ORF">Pcinc_009076</name>
</gene>
<accession>A0AAE1KYV5</accession>
<organism evidence="1 2">
    <name type="scientific">Petrolisthes cinctipes</name>
    <name type="common">Flat porcelain crab</name>
    <dbReference type="NCBI Taxonomy" id="88211"/>
    <lineage>
        <taxon>Eukaryota</taxon>
        <taxon>Metazoa</taxon>
        <taxon>Ecdysozoa</taxon>
        <taxon>Arthropoda</taxon>
        <taxon>Crustacea</taxon>
        <taxon>Multicrustacea</taxon>
        <taxon>Malacostraca</taxon>
        <taxon>Eumalacostraca</taxon>
        <taxon>Eucarida</taxon>
        <taxon>Decapoda</taxon>
        <taxon>Pleocyemata</taxon>
        <taxon>Anomura</taxon>
        <taxon>Galatheoidea</taxon>
        <taxon>Porcellanidae</taxon>
        <taxon>Petrolisthes</taxon>
    </lineage>
</organism>
<evidence type="ECO:0000313" key="1">
    <source>
        <dbReference type="EMBL" id="KAK3886795.1"/>
    </source>
</evidence>
<name>A0AAE1KYV5_PETCI</name>
<reference evidence="1" key="1">
    <citation type="submission" date="2023-10" db="EMBL/GenBank/DDBJ databases">
        <title>Genome assemblies of two species of porcelain crab, Petrolisthes cinctipes and Petrolisthes manimaculis (Anomura: Porcellanidae).</title>
        <authorList>
            <person name="Angst P."/>
        </authorList>
    </citation>
    <scope>NUCLEOTIDE SEQUENCE</scope>
    <source>
        <strain evidence="1">PB745_01</strain>
        <tissue evidence="1">Gill</tissue>
    </source>
</reference>
<keyword evidence="2" id="KW-1185">Reference proteome</keyword>
<dbReference type="Proteomes" id="UP001286313">
    <property type="component" value="Unassembled WGS sequence"/>
</dbReference>
<evidence type="ECO:0000313" key="2">
    <source>
        <dbReference type="Proteomes" id="UP001286313"/>
    </source>
</evidence>
<dbReference type="EMBL" id="JAWQEG010000670">
    <property type="protein sequence ID" value="KAK3886795.1"/>
    <property type="molecule type" value="Genomic_DNA"/>
</dbReference>
<protein>
    <submittedName>
        <fullName evidence="1">Uncharacterized protein</fullName>
    </submittedName>
</protein>
<proteinExistence type="predicted"/>
<dbReference type="AlphaFoldDB" id="A0AAE1KYV5"/>
<sequence>MIHGMHSCSAVWQTCNIPHYKKRGLVTPVWKNKRDLQDCSNKSGITLLNVAGKVIAHLLLSPVGNHKLRTQRLEQSGFTPNKSTVDCFIAL</sequence>
<comment type="caution">
    <text evidence="1">The sequence shown here is derived from an EMBL/GenBank/DDBJ whole genome shotgun (WGS) entry which is preliminary data.</text>
</comment>